<reference evidence="1" key="1">
    <citation type="submission" date="2017-06" db="EMBL/GenBank/DDBJ databases">
        <authorList>
            <person name="Assis F.L."/>
            <person name="Abrahao J.S."/>
            <person name="Silva L."/>
            <person name="Khalil J.B."/>
            <person name="Rodrigues R."/>
            <person name="Silva L.S."/>
            <person name="Boratto P."/>
            <person name="Andrade M."/>
            <person name="Kroon E.G."/>
            <person name="Ribeiro B."/>
            <person name="Bergier I."/>
            <person name="Seligmann H."/>
            <person name="Ghigo E."/>
            <person name="Colson P."/>
            <person name="Levasseur A."/>
            <person name="Raoult D."/>
            <person name="Scola B.L."/>
        </authorList>
    </citation>
    <scope>NUCLEOTIDE SEQUENCE</scope>
    <source>
        <strain evidence="1">Deep ocean</strain>
    </source>
</reference>
<protein>
    <submittedName>
        <fullName evidence="1">Uncharacterized protein</fullName>
    </submittedName>
</protein>
<dbReference type="EMBL" id="MF405918">
    <property type="protein sequence ID" value="QKU34119.1"/>
    <property type="molecule type" value="Genomic_DNA"/>
</dbReference>
<name>A0A6N1NFH8_9VIRU</name>
<dbReference type="InterPro" id="IPR036157">
    <property type="entry name" value="dUTPase-like_sf"/>
</dbReference>
<accession>A0A6N1NFH8</accession>
<dbReference type="GeneID" id="80517428"/>
<evidence type="ECO:0000313" key="1">
    <source>
        <dbReference type="EMBL" id="QKU34119.1"/>
    </source>
</evidence>
<sequence length="173" mass="19530">MHILKIKILDSCPNKEFVTEFYKNKVSNERNHGVDLIFPDDELFLTNQVIKCGMGISCEFIPDGQTELGTFELVPTTSIADTPLMLINYICIFDPGYQEEIVAAFRCFIDRNHKSTVDDFKFSIEKGTSLVRIVAPDRKPIRLELVDESSTTDCNVDNSSTMDCNVNGFDSSQ</sequence>
<dbReference type="RefSeq" id="YP_010780737.1">
    <property type="nucleotide sequence ID" value="NC_075038.1"/>
</dbReference>
<proteinExistence type="predicted"/>
<dbReference type="KEGG" id="vg:80517428"/>
<dbReference type="Gene3D" id="2.70.40.10">
    <property type="match status" value="1"/>
</dbReference>
<organism evidence="1">
    <name type="scientific">Tupanvirus deep ocean</name>
    <dbReference type="NCBI Taxonomy" id="2126984"/>
    <lineage>
        <taxon>Viruses</taxon>
        <taxon>Varidnaviria</taxon>
        <taxon>Bamfordvirae</taxon>
        <taxon>Nucleocytoviricota</taxon>
        <taxon>Megaviricetes</taxon>
        <taxon>Imitervirales</taxon>
        <taxon>Mimiviridae</taxon>
        <taxon>Megamimivirinae</taxon>
        <taxon>Tupanvirus</taxon>
        <taxon>Tupanvirus altamarinense</taxon>
    </lineage>
</organism>
<reference evidence="1" key="2">
    <citation type="journal article" date="2018" name="Nat. Commun.">
        <title>Tailed giant Tupanvirus possesses the most complete translational apparatus of the known virosphere.</title>
        <authorList>
            <person name="Abrahao J."/>
            <person name="Silva L."/>
            <person name="Silva L.S."/>
            <person name="Khalil J.Y.B."/>
            <person name="Rodrigues R."/>
            <person name="Arantes T."/>
            <person name="Assis F."/>
            <person name="Boratto P."/>
            <person name="Andrade M."/>
            <person name="Kroon E.G."/>
            <person name="Ribeiro B."/>
            <person name="Bergier I."/>
            <person name="Seligmann H."/>
            <person name="Ghigo E."/>
            <person name="Colson P."/>
            <person name="Levasseur A."/>
            <person name="Kroemer G."/>
            <person name="Raoult D."/>
            <person name="La Scola B."/>
        </authorList>
    </citation>
    <scope>NUCLEOTIDE SEQUENCE [LARGE SCALE GENOMIC DNA]</scope>
    <source>
        <strain evidence="1">Deep ocean</strain>
    </source>
</reference>